<name>A0A3S7S9T4_9GAMM</name>
<evidence type="ECO:0000313" key="6">
    <source>
        <dbReference type="Proteomes" id="UP000306393"/>
    </source>
</evidence>
<dbReference type="InterPro" id="IPR003736">
    <property type="entry name" value="PAAI_dom"/>
</dbReference>
<dbReference type="PANTHER" id="PTHR43240:SF5">
    <property type="entry name" value="1,4-DIHYDROXY-2-NAPHTHOYL-COA THIOESTERASE 1"/>
    <property type="match status" value="1"/>
</dbReference>
<organism evidence="5 6">
    <name type="scientific">Erwinia persicina</name>
    <dbReference type="NCBI Taxonomy" id="55211"/>
    <lineage>
        <taxon>Bacteria</taxon>
        <taxon>Pseudomonadati</taxon>
        <taxon>Pseudomonadota</taxon>
        <taxon>Gammaproteobacteria</taxon>
        <taxon>Enterobacterales</taxon>
        <taxon>Erwiniaceae</taxon>
        <taxon>Erwinia</taxon>
    </lineage>
</organism>
<dbReference type="AlphaFoldDB" id="A0A3S7S9T4"/>
<keyword evidence="7" id="KW-1185">Reference proteome</keyword>
<dbReference type="CDD" id="cd03443">
    <property type="entry name" value="PaaI_thioesterase"/>
    <property type="match status" value="1"/>
</dbReference>
<dbReference type="InterPro" id="IPR006683">
    <property type="entry name" value="Thioestr_dom"/>
</dbReference>
<dbReference type="KEGG" id="epe:CI789_21080"/>
<dbReference type="RefSeq" id="WP_084344188.1">
    <property type="nucleotide sequence ID" value="NZ_CP022725.1"/>
</dbReference>
<dbReference type="OrthoDB" id="9798208at2"/>
<evidence type="ECO:0000259" key="3">
    <source>
        <dbReference type="Pfam" id="PF03061"/>
    </source>
</evidence>
<dbReference type="InterPro" id="IPR029069">
    <property type="entry name" value="HotDog_dom_sf"/>
</dbReference>
<dbReference type="NCBIfam" id="TIGR00369">
    <property type="entry name" value="unchar_dom_1"/>
    <property type="match status" value="1"/>
</dbReference>
<dbReference type="Gene3D" id="3.10.129.10">
    <property type="entry name" value="Hotdog Thioesterase"/>
    <property type="match status" value="1"/>
</dbReference>
<protein>
    <submittedName>
        <fullName evidence="5">Hotdog fold thioesterase</fullName>
    </submittedName>
</protein>
<proteinExistence type="inferred from homology"/>
<feature type="domain" description="Thioesterase" evidence="3">
    <location>
        <begin position="58"/>
        <end position="135"/>
    </location>
</feature>
<gene>
    <name evidence="5" type="ORF">EpCFBP13511_15180</name>
    <name evidence="4" type="ORF">IFT93_14645</name>
</gene>
<dbReference type="PANTHER" id="PTHR43240">
    <property type="entry name" value="1,4-DIHYDROXY-2-NAPHTHOYL-COA THIOESTERASE 1"/>
    <property type="match status" value="1"/>
</dbReference>
<dbReference type="GO" id="GO:0005829">
    <property type="term" value="C:cytosol"/>
    <property type="evidence" value="ECO:0007669"/>
    <property type="project" value="TreeGrafter"/>
</dbReference>
<dbReference type="STRING" id="1219360.GCA_001571305_02016"/>
<comment type="similarity">
    <text evidence="1">Belongs to the thioesterase PaaI family.</text>
</comment>
<dbReference type="SUPFAM" id="SSF54637">
    <property type="entry name" value="Thioesterase/thiol ester dehydrase-isomerase"/>
    <property type="match status" value="1"/>
</dbReference>
<keyword evidence="2" id="KW-0378">Hydrolase</keyword>
<evidence type="ECO:0000313" key="5">
    <source>
        <dbReference type="EMBL" id="TKJ88762.1"/>
    </source>
</evidence>
<dbReference type="EMBL" id="JACYNN010000010">
    <property type="protein sequence ID" value="MBD8107637.1"/>
    <property type="molecule type" value="Genomic_DNA"/>
</dbReference>
<comment type="caution">
    <text evidence="5">The sequence shown here is derived from an EMBL/GenBank/DDBJ whole genome shotgun (WGS) entry which is preliminary data.</text>
</comment>
<sequence length="145" mass="15597">MAERPSVPDMWKRQSSLAELNKMAEGTLIAGLGMVFTRLEADWLEATMPMDARTQQPFGLLHGGASVALAESLGSMAGWLCSQPGQNVVGIEVSASHLRAVYSGTVRGICRALHRGSLNQVWQIEIVNGQDQLCCMARLTTAIIG</sequence>
<reference evidence="4 7" key="2">
    <citation type="journal article" date="2020" name="FEMS Microbiol. Ecol.">
        <title>Temporal dynamics of bacterial communities during seed development and maturation.</title>
        <authorList>
            <person name="Chesneau G."/>
            <person name="Torres-Cortes G."/>
            <person name="Briand M."/>
            <person name="Darrasse A."/>
            <person name="Preveaux A."/>
            <person name="Marais C."/>
            <person name="Jacques M.A."/>
            <person name="Shade A."/>
            <person name="Barret M."/>
        </authorList>
    </citation>
    <scope>NUCLEOTIDE SEQUENCE [LARGE SCALE GENOMIC DNA]</scope>
    <source>
        <strain evidence="4 7">CFBP13732</strain>
    </source>
</reference>
<dbReference type="Proteomes" id="UP000661012">
    <property type="component" value="Unassembled WGS sequence"/>
</dbReference>
<reference evidence="5 6" key="1">
    <citation type="journal article" date="2019" name="Sci. Rep.">
        <title>Differences in resource use lead to coexistence of seed-transmitted microbial populations.</title>
        <authorList>
            <person name="Torres-Cortes G."/>
            <person name="Garcia B.J."/>
            <person name="Compant S."/>
            <person name="Rezki S."/>
            <person name="Jones P."/>
            <person name="Preveaux A."/>
            <person name="Briand M."/>
            <person name="Roulet A."/>
            <person name="Bouchez O."/>
            <person name="Jacobson D."/>
            <person name="Barret M."/>
        </authorList>
    </citation>
    <scope>NUCLEOTIDE SEQUENCE [LARGE SCALE GENOMIC DNA]</scope>
    <source>
        <strain evidence="5 6">CFBP13511</strain>
    </source>
</reference>
<evidence type="ECO:0000256" key="1">
    <source>
        <dbReference type="ARBA" id="ARBA00008324"/>
    </source>
</evidence>
<evidence type="ECO:0000313" key="4">
    <source>
        <dbReference type="EMBL" id="MBD8107637.1"/>
    </source>
</evidence>
<dbReference type="GO" id="GO:0061522">
    <property type="term" value="F:1,4-dihydroxy-2-naphthoyl-CoA thioesterase activity"/>
    <property type="evidence" value="ECO:0007669"/>
    <property type="project" value="TreeGrafter"/>
</dbReference>
<dbReference type="Pfam" id="PF03061">
    <property type="entry name" value="4HBT"/>
    <property type="match status" value="1"/>
</dbReference>
<evidence type="ECO:0000256" key="2">
    <source>
        <dbReference type="ARBA" id="ARBA00022801"/>
    </source>
</evidence>
<dbReference type="EMBL" id="QGAC01000014">
    <property type="protein sequence ID" value="TKJ88762.1"/>
    <property type="molecule type" value="Genomic_DNA"/>
</dbReference>
<evidence type="ECO:0000313" key="7">
    <source>
        <dbReference type="Proteomes" id="UP000661012"/>
    </source>
</evidence>
<accession>A0A3S7S9T4</accession>
<dbReference type="Proteomes" id="UP000306393">
    <property type="component" value="Unassembled WGS sequence"/>
</dbReference>